<feature type="compositionally biased region" description="Acidic residues" evidence="1">
    <location>
        <begin position="286"/>
        <end position="297"/>
    </location>
</feature>
<organism evidence="4 5">
    <name type="scientific">Tetrabaena socialis</name>
    <dbReference type="NCBI Taxonomy" id="47790"/>
    <lineage>
        <taxon>Eukaryota</taxon>
        <taxon>Viridiplantae</taxon>
        <taxon>Chlorophyta</taxon>
        <taxon>core chlorophytes</taxon>
        <taxon>Chlorophyceae</taxon>
        <taxon>CS clade</taxon>
        <taxon>Chlamydomonadales</taxon>
        <taxon>Tetrabaenaceae</taxon>
        <taxon>Tetrabaena</taxon>
    </lineage>
</organism>
<feature type="compositionally biased region" description="Low complexity" evidence="1">
    <location>
        <begin position="332"/>
        <end position="355"/>
    </location>
</feature>
<dbReference type="PANTHER" id="PTHR21178:SF8">
    <property type="entry name" value="CILIA- AND FLAGELLA-ASSOCIATED PROTEIN 61"/>
    <property type="match status" value="1"/>
</dbReference>
<keyword evidence="5" id="KW-1185">Reference proteome</keyword>
<dbReference type="SUPFAM" id="SSF55729">
    <property type="entry name" value="Acyl-CoA N-acyltransferases (Nat)"/>
    <property type="match status" value="1"/>
</dbReference>
<gene>
    <name evidence="4" type="ORF">TSOC_007904</name>
</gene>
<evidence type="ECO:0000259" key="2">
    <source>
        <dbReference type="Pfam" id="PF16092"/>
    </source>
</evidence>
<feature type="compositionally biased region" description="Acidic residues" evidence="1">
    <location>
        <begin position="312"/>
        <end position="331"/>
    </location>
</feature>
<comment type="caution">
    <text evidence="4">The sequence shown here is derived from an EMBL/GenBank/DDBJ whole genome shotgun (WGS) entry which is preliminary data.</text>
</comment>
<dbReference type="PANTHER" id="PTHR21178">
    <property type="entry name" value="CILIA- AND FLAGELLA-ASSOCIATED PROTEIN 61"/>
    <property type="match status" value="1"/>
</dbReference>
<evidence type="ECO:0000313" key="5">
    <source>
        <dbReference type="Proteomes" id="UP000236333"/>
    </source>
</evidence>
<protein>
    <submittedName>
        <fullName evidence="4">Uncharacterized protein</fullName>
    </submittedName>
</protein>
<feature type="compositionally biased region" description="Low complexity" evidence="1">
    <location>
        <begin position="298"/>
        <end position="311"/>
    </location>
</feature>
<evidence type="ECO:0000313" key="4">
    <source>
        <dbReference type="EMBL" id="PNH05797.1"/>
    </source>
</evidence>
<feature type="domain" description="Cilia- and flagella-associated protein 61 N-terminal" evidence="2">
    <location>
        <begin position="66"/>
        <end position="235"/>
    </location>
</feature>
<accession>A0A2J7ZZT7</accession>
<evidence type="ECO:0000256" key="1">
    <source>
        <dbReference type="SAM" id="MobiDB-lite"/>
    </source>
</evidence>
<dbReference type="AlphaFoldDB" id="A0A2J7ZZT7"/>
<evidence type="ECO:0000259" key="3">
    <source>
        <dbReference type="Pfam" id="PF23150"/>
    </source>
</evidence>
<dbReference type="EMBL" id="PGGS01000278">
    <property type="protein sequence ID" value="PNH05797.1"/>
    <property type="molecule type" value="Genomic_DNA"/>
</dbReference>
<reference evidence="4 5" key="1">
    <citation type="journal article" date="2017" name="Mol. Biol. Evol.">
        <title>The 4-celled Tetrabaena socialis nuclear genome reveals the essential components for genetic control of cell number at the origin of multicellularity in the volvocine lineage.</title>
        <authorList>
            <person name="Featherston J."/>
            <person name="Arakaki Y."/>
            <person name="Hanschen E.R."/>
            <person name="Ferris P.J."/>
            <person name="Michod R.E."/>
            <person name="Olson B.J.S.C."/>
            <person name="Nozaki H."/>
            <person name="Durand P.M."/>
        </authorList>
    </citation>
    <scope>NUCLEOTIDE SEQUENCE [LARGE SCALE GENOMIC DNA]</scope>
    <source>
        <strain evidence="4 5">NIES-571</strain>
    </source>
</reference>
<feature type="domain" description="CFAP61 dimerisation" evidence="3">
    <location>
        <begin position="978"/>
        <end position="1090"/>
    </location>
</feature>
<dbReference type="Proteomes" id="UP000236333">
    <property type="component" value="Unassembled WGS sequence"/>
</dbReference>
<dbReference type="Pfam" id="PF16092">
    <property type="entry name" value="CFAP61_N"/>
    <property type="match status" value="1"/>
</dbReference>
<feature type="region of interest" description="Disordered" evidence="1">
    <location>
        <begin position="279"/>
        <end position="359"/>
    </location>
</feature>
<proteinExistence type="predicted"/>
<name>A0A2J7ZZT7_9CHLO</name>
<dbReference type="InterPro" id="IPR038884">
    <property type="entry name" value="CFAP61"/>
</dbReference>
<dbReference type="InterPro" id="IPR036188">
    <property type="entry name" value="FAD/NAD-bd_sf"/>
</dbReference>
<dbReference type="InterPro" id="IPR056299">
    <property type="entry name" value="CFAP61_dimer"/>
</dbReference>
<dbReference type="OrthoDB" id="382863at2759"/>
<dbReference type="Gene3D" id="3.50.50.60">
    <property type="entry name" value="FAD/NAD(P)-binding domain"/>
    <property type="match status" value="2"/>
</dbReference>
<dbReference type="Pfam" id="PF23150">
    <property type="entry name" value="CFAP61_dimer"/>
    <property type="match status" value="1"/>
</dbReference>
<dbReference type="SUPFAM" id="SSF51905">
    <property type="entry name" value="FAD/NAD(P)-binding domain"/>
    <property type="match status" value="1"/>
</dbReference>
<dbReference type="Gene3D" id="3.40.630.30">
    <property type="match status" value="1"/>
</dbReference>
<dbReference type="InterPro" id="IPR032151">
    <property type="entry name" value="CFAP61_N"/>
</dbReference>
<sequence>MGVSARQTVARDVAAVDLLVRQTSKADVSSTHLLDDTPCARLGFSSAASESWVQEAAGPRFKLGSTAFVRVCATAHLIEIEAAAALLRAAFLLVPSLQSLIMASGGELSFTEPGLASVFNRVGGSKEAGVVLYEAPRSAVVLPLLIRPARVEDHDDMLPILQRCEQTFPALAKLPEVSRPQEPFALTRVVAGQDERNRVLVAEAEGRLAGFIVMTSDVDTSSLSETFDLHPFDNFLPPELYEQQYEAAKAAVRENKMAILMADAARRGKAAGGEAAGAGVAAAAQTEEEGAGEEEGEAPAAPAAESSAAAAEPEDGEPAGEAAEGDPEAAEEQPAAAEPAAVEVDPEAEAMAAAEEPTEEEIRAEMLAMFAGSAPEAEPTLFAVTMLCMDPAFESQACEFLGPAFAAFADKLYAVITLPHDSREPALMDTMTRVAPLPGSLFPEVLFMFNRHALIADFAVRLGAAEDLGMVSELLSGMPNSADIAASFAGAAAAGTAVVATCQGEVVGLCTVNPEVDLELLQANFALSAHVDLGYQPREQHGEIDMYTMNPIFVHRHRAFLAGAMRLLRKSALYYALPPGQQPPDMQEVLEQVAPRHRTANDKQLQAEFALYVFTRQAAFKRRRSVNSQIVIVGASECGLAVLERLLLDPELQFNYLTLLAPGGIKVGGMACQFTAGVIARLGLEARVLLLDAEMTGLDRGARVLDLSDGSQLAYNHLVITAGLQDQSRYRYAEYDPEVAGLLVTELELAADFTMNDALVMSSILVYGNALGAYQALTVLESKGAAAKARFAAPPGQAPPMVGLLREMAAEAGLALPVPEAREMASLAVVQPLGPELHAVAVLVDPSDEAGTREEVPVELVVGCEPPSVSRSLFACLNDASLVFDGRLVVDGAFRTNDPCIRAGGTLAKMSRRYGGSHLEHYNSRDVGARVAASLVAQFTSGSGGGAGDKPGSPAASSDAAAAAAAGAAAAGAPAPPLYRARAVGCSLPGGNHFMFSGCPSALARPSVLAPEGGYAMSSKTERGYMVVNLDSDGRVHSVMYIGRVAVSAPRLASLVGLHSNYLNQLLPRYQAGEVRDLLTYLTEPWTELLYNETFAVLRETLIEMALASVSVGGRDVEGGLVELVTHTQDAVLEFTRAHAAELPAYAMPSAART</sequence>
<dbReference type="InterPro" id="IPR016181">
    <property type="entry name" value="Acyl_CoA_acyltransferase"/>
</dbReference>